<dbReference type="EMBL" id="FOQH01000011">
    <property type="protein sequence ID" value="SFI98548.1"/>
    <property type="molecule type" value="Genomic_DNA"/>
</dbReference>
<dbReference type="Pfam" id="PF13181">
    <property type="entry name" value="TPR_8"/>
    <property type="match status" value="1"/>
</dbReference>
<dbReference type="InterPro" id="IPR052943">
    <property type="entry name" value="TMTC_O-mannosyl-trnsfr"/>
</dbReference>
<accession>A0A1I3MNE0</accession>
<feature type="region of interest" description="Disordered" evidence="1">
    <location>
        <begin position="1"/>
        <end position="26"/>
    </location>
</feature>
<dbReference type="SMART" id="SM00028">
    <property type="entry name" value="TPR"/>
    <property type="match status" value="3"/>
</dbReference>
<dbReference type="Gene3D" id="3.40.50.2000">
    <property type="entry name" value="Glycogen Phosphorylase B"/>
    <property type="match status" value="2"/>
</dbReference>
<gene>
    <name evidence="2" type="ORF">SAMN05216258_111182</name>
</gene>
<dbReference type="InterPro" id="IPR011990">
    <property type="entry name" value="TPR-like_helical_dom_sf"/>
</dbReference>
<dbReference type="PANTHER" id="PTHR44809:SF1">
    <property type="entry name" value="PROTEIN O-MANNOSYL-TRANSFERASE TMTC1"/>
    <property type="match status" value="1"/>
</dbReference>
<evidence type="ECO:0000313" key="3">
    <source>
        <dbReference type="Proteomes" id="UP000199377"/>
    </source>
</evidence>
<sequence>MGQGSEQAEAGARPGGAGAPPAAGAPRTLGELRAQAIEAHQAGALDAAFAAYRAYLQRRPRDSGIWTNLGALLRRRGEHLAAAACQRRAQALAPEDAAILNNLGNALQDADLLDEALEIRREVLRRRPGDADAHAMLAVTLRALGRMDEAQATAEAGLALHPADGELRVQRAMAMLAAGDYARGFPAFDARWEIGEIAKGDAPGPEWAGEPLEGRRILVLPEQGFGDTILMSRFLPALKARGAHVILAVKPPLKRLFQGVEGVDALVEIGAPRPQADFTTYMMDLPGRLGCDAARLPPSPKLRVPGDSRSRARRLLQPWEGMLRVGVCWSGSVTYKANFKRSFGPERFLPLARIPGVQLFSLYKGPLLEGFRRSPASALIVDAAGEERDFADAAATIRELDLVVTMDTAVAHLAAALGRPVWNLLAYSPFWLYGHAGEATPWHPTMRLVRQPAPGDWDGPMETVARGVSDLAARKGARP</sequence>
<organism evidence="2 3">
    <name type="scientific">Albimonas pacifica</name>
    <dbReference type="NCBI Taxonomy" id="1114924"/>
    <lineage>
        <taxon>Bacteria</taxon>
        <taxon>Pseudomonadati</taxon>
        <taxon>Pseudomonadota</taxon>
        <taxon>Alphaproteobacteria</taxon>
        <taxon>Rhodobacterales</taxon>
        <taxon>Paracoccaceae</taxon>
        <taxon>Albimonas</taxon>
    </lineage>
</organism>
<dbReference type="InterPro" id="IPR002201">
    <property type="entry name" value="Glyco_trans_9"/>
</dbReference>
<dbReference type="SUPFAM" id="SSF48452">
    <property type="entry name" value="TPR-like"/>
    <property type="match status" value="1"/>
</dbReference>
<reference evidence="2 3" key="1">
    <citation type="submission" date="2016-10" db="EMBL/GenBank/DDBJ databases">
        <authorList>
            <person name="de Groot N.N."/>
        </authorList>
    </citation>
    <scope>NUCLEOTIDE SEQUENCE [LARGE SCALE GENOMIC DNA]</scope>
    <source>
        <strain evidence="2 3">CGMCC 1.11030</strain>
    </source>
</reference>
<proteinExistence type="predicted"/>
<dbReference type="SUPFAM" id="SSF53756">
    <property type="entry name" value="UDP-Glycosyltransferase/glycogen phosphorylase"/>
    <property type="match status" value="1"/>
</dbReference>
<dbReference type="InterPro" id="IPR019734">
    <property type="entry name" value="TPR_rpt"/>
</dbReference>
<protein>
    <submittedName>
        <fullName evidence="2">Tetratricopeptide repeat-containing protein</fullName>
    </submittedName>
</protein>
<dbReference type="GO" id="GO:0016757">
    <property type="term" value="F:glycosyltransferase activity"/>
    <property type="evidence" value="ECO:0007669"/>
    <property type="project" value="InterPro"/>
</dbReference>
<evidence type="ECO:0000256" key="1">
    <source>
        <dbReference type="SAM" id="MobiDB-lite"/>
    </source>
</evidence>
<dbReference type="PANTHER" id="PTHR44809">
    <property type="match status" value="1"/>
</dbReference>
<evidence type="ECO:0000313" key="2">
    <source>
        <dbReference type="EMBL" id="SFI98548.1"/>
    </source>
</evidence>
<dbReference type="Gene3D" id="1.25.40.10">
    <property type="entry name" value="Tetratricopeptide repeat domain"/>
    <property type="match status" value="2"/>
</dbReference>
<dbReference type="Pfam" id="PF01075">
    <property type="entry name" value="Glyco_transf_9"/>
    <property type="match status" value="1"/>
</dbReference>
<keyword evidence="3" id="KW-1185">Reference proteome</keyword>
<dbReference type="AlphaFoldDB" id="A0A1I3MNE0"/>
<dbReference type="Proteomes" id="UP000199377">
    <property type="component" value="Unassembled WGS sequence"/>
</dbReference>
<dbReference type="RefSeq" id="WP_092864264.1">
    <property type="nucleotide sequence ID" value="NZ_FOQH01000011.1"/>
</dbReference>
<dbReference type="STRING" id="1114924.SAMN05216258_111182"/>
<name>A0A1I3MNE0_9RHOB</name>